<name>A0A843VSQ2_COLES</name>
<sequence>MPLSSLLFRKKPDAASASKPPQQLMHRASPPPPLLLPAVAFTKLPLLGLKTIADAYILRGDGHHCVKGSSVYFSSSSSACSSSFASSFMSTPSPTRSDLSAVLDRKVDEEDNHSEKGNTEEEEEEGETEEERDEGEEGGGDEDDERFCWASYGKRSGVRRLPPPISVLAKAGEKRCLMPWVLRRSYEVGGRLVMREVKVENQEYLKPCRAGGRLTLKLIHLQEPEPSATSSPSTPTQAKSPTAPVPVRASSTPRSGHAAIPPLAMQSPRTLPRSSSEKVGRTGNPVRAAWRPVWSREDSGVDVQRRRGALTLAASSLATLSSSLPEASTMGCYANARPDSLFGMMAAARMPPVHS</sequence>
<dbReference type="EMBL" id="NMUH01001929">
    <property type="protein sequence ID" value="MQL96560.1"/>
    <property type="molecule type" value="Genomic_DNA"/>
</dbReference>
<gene>
    <name evidence="4" type="ORF">Taro_029245</name>
</gene>
<organism evidence="4 5">
    <name type="scientific">Colocasia esculenta</name>
    <name type="common">Wild taro</name>
    <name type="synonym">Arum esculentum</name>
    <dbReference type="NCBI Taxonomy" id="4460"/>
    <lineage>
        <taxon>Eukaryota</taxon>
        <taxon>Viridiplantae</taxon>
        <taxon>Streptophyta</taxon>
        <taxon>Embryophyta</taxon>
        <taxon>Tracheophyta</taxon>
        <taxon>Spermatophyta</taxon>
        <taxon>Magnoliopsida</taxon>
        <taxon>Liliopsida</taxon>
        <taxon>Araceae</taxon>
        <taxon>Aroideae</taxon>
        <taxon>Colocasieae</taxon>
        <taxon>Colocasia</taxon>
    </lineage>
</organism>
<dbReference type="PANTHER" id="PTHR33155">
    <property type="entry name" value="FANTASTIC FOUR-LIKE PROTEIN (DUF3049)"/>
    <property type="match status" value="1"/>
</dbReference>
<feature type="compositionally biased region" description="Basic and acidic residues" evidence="2">
    <location>
        <begin position="105"/>
        <end position="119"/>
    </location>
</feature>
<reference evidence="4" key="1">
    <citation type="submission" date="2017-07" db="EMBL/GenBank/DDBJ databases">
        <title>Taro Niue Genome Assembly and Annotation.</title>
        <authorList>
            <person name="Atibalentja N."/>
            <person name="Keating K."/>
            <person name="Fields C.J."/>
        </authorList>
    </citation>
    <scope>NUCLEOTIDE SEQUENCE</scope>
    <source>
        <strain evidence="4">Niue_2</strain>
        <tissue evidence="4">Leaf</tissue>
    </source>
</reference>
<keyword evidence="5" id="KW-1185">Reference proteome</keyword>
<dbReference type="InterPro" id="IPR046431">
    <property type="entry name" value="FAF_dom"/>
</dbReference>
<comment type="similarity">
    <text evidence="1">Belongs to the fantastic four family.</text>
</comment>
<feature type="region of interest" description="Disordered" evidence="2">
    <location>
        <begin position="105"/>
        <end position="146"/>
    </location>
</feature>
<proteinExistence type="inferred from homology"/>
<feature type="region of interest" description="Disordered" evidence="2">
    <location>
        <begin position="224"/>
        <end position="284"/>
    </location>
</feature>
<evidence type="ECO:0000259" key="3">
    <source>
        <dbReference type="Pfam" id="PF11250"/>
    </source>
</evidence>
<dbReference type="AlphaFoldDB" id="A0A843VSQ2"/>
<dbReference type="Pfam" id="PF11250">
    <property type="entry name" value="FAF"/>
    <property type="match status" value="1"/>
</dbReference>
<dbReference type="OrthoDB" id="777888at2759"/>
<feature type="compositionally biased region" description="Low complexity" evidence="2">
    <location>
        <begin position="226"/>
        <end position="242"/>
    </location>
</feature>
<evidence type="ECO:0000256" key="2">
    <source>
        <dbReference type="SAM" id="MobiDB-lite"/>
    </source>
</evidence>
<dbReference type="InterPro" id="IPR021410">
    <property type="entry name" value="FAF"/>
</dbReference>
<evidence type="ECO:0000313" key="5">
    <source>
        <dbReference type="Proteomes" id="UP000652761"/>
    </source>
</evidence>
<protein>
    <recommendedName>
        <fullName evidence="3">FAF domain-containing protein</fullName>
    </recommendedName>
</protein>
<dbReference type="Proteomes" id="UP000652761">
    <property type="component" value="Unassembled WGS sequence"/>
</dbReference>
<evidence type="ECO:0000313" key="4">
    <source>
        <dbReference type="EMBL" id="MQL96560.1"/>
    </source>
</evidence>
<comment type="caution">
    <text evidence="4">The sequence shown here is derived from an EMBL/GenBank/DDBJ whole genome shotgun (WGS) entry which is preliminary data.</text>
</comment>
<accession>A0A843VSQ2</accession>
<feature type="domain" description="FAF" evidence="3">
    <location>
        <begin position="161"/>
        <end position="218"/>
    </location>
</feature>
<feature type="region of interest" description="Disordered" evidence="2">
    <location>
        <begin position="1"/>
        <end position="30"/>
    </location>
</feature>
<dbReference type="PANTHER" id="PTHR33155:SF75">
    <property type="entry name" value="OS02G0750800 PROTEIN"/>
    <property type="match status" value="1"/>
</dbReference>
<feature type="compositionally biased region" description="Acidic residues" evidence="2">
    <location>
        <begin position="120"/>
        <end position="145"/>
    </location>
</feature>
<evidence type="ECO:0000256" key="1">
    <source>
        <dbReference type="ARBA" id="ARBA00008690"/>
    </source>
</evidence>